<keyword evidence="2" id="KW-0812">Transmembrane</keyword>
<dbReference type="InterPro" id="IPR020894">
    <property type="entry name" value="Cadherin_CS"/>
</dbReference>
<dbReference type="PROSITE" id="PS00232">
    <property type="entry name" value="CADHERIN_1"/>
    <property type="match status" value="1"/>
</dbReference>
<evidence type="ECO:0000256" key="5">
    <source>
        <dbReference type="ARBA" id="ARBA00022889"/>
    </source>
</evidence>
<dbReference type="GO" id="GO:0005886">
    <property type="term" value="C:plasma membrane"/>
    <property type="evidence" value="ECO:0007669"/>
    <property type="project" value="InterPro"/>
</dbReference>
<dbReference type="SMART" id="SM00112">
    <property type="entry name" value="CA"/>
    <property type="match status" value="1"/>
</dbReference>
<dbReference type="AlphaFoldDB" id="A0AAV2S569"/>
<keyword evidence="3" id="KW-0677">Repeat</keyword>
<dbReference type="InterPro" id="IPR015919">
    <property type="entry name" value="Cadherin-like_sf"/>
</dbReference>
<dbReference type="Proteomes" id="UP001497623">
    <property type="component" value="Unassembled WGS sequence"/>
</dbReference>
<keyword evidence="6" id="KW-1133">Transmembrane helix</keyword>
<dbReference type="Pfam" id="PF00028">
    <property type="entry name" value="Cadherin"/>
    <property type="match status" value="1"/>
</dbReference>
<dbReference type="SUPFAM" id="SSF49313">
    <property type="entry name" value="Cadherin-like"/>
    <property type="match status" value="1"/>
</dbReference>
<dbReference type="GO" id="GO:0005911">
    <property type="term" value="C:cell-cell junction"/>
    <property type="evidence" value="ECO:0007669"/>
    <property type="project" value="TreeGrafter"/>
</dbReference>
<evidence type="ECO:0000256" key="1">
    <source>
        <dbReference type="ARBA" id="ARBA00004370"/>
    </source>
</evidence>
<dbReference type="InterPro" id="IPR050971">
    <property type="entry name" value="Cadherin-domain_protein"/>
</dbReference>
<evidence type="ECO:0000256" key="8">
    <source>
        <dbReference type="PROSITE-ProRule" id="PRU00043"/>
    </source>
</evidence>
<dbReference type="GO" id="GO:0005509">
    <property type="term" value="F:calcium ion binding"/>
    <property type="evidence" value="ECO:0007669"/>
    <property type="project" value="UniProtKB-UniRule"/>
</dbReference>
<dbReference type="CDD" id="cd11304">
    <property type="entry name" value="Cadherin_repeat"/>
    <property type="match status" value="1"/>
</dbReference>
<evidence type="ECO:0000256" key="4">
    <source>
        <dbReference type="ARBA" id="ARBA00022837"/>
    </source>
</evidence>
<accession>A0AAV2S569</accession>
<proteinExistence type="predicted"/>
<dbReference type="FunFam" id="2.60.40.60:FF:000020">
    <property type="entry name" value="Dachsous cadherin-related 1b"/>
    <property type="match status" value="1"/>
</dbReference>
<evidence type="ECO:0000259" key="9">
    <source>
        <dbReference type="PROSITE" id="PS50268"/>
    </source>
</evidence>
<dbReference type="EMBL" id="CAXKWB010044358">
    <property type="protein sequence ID" value="CAL4160516.1"/>
    <property type="molecule type" value="Genomic_DNA"/>
</dbReference>
<keyword evidence="5" id="KW-0130">Cell adhesion</keyword>
<organism evidence="10 11">
    <name type="scientific">Meganyctiphanes norvegica</name>
    <name type="common">Northern krill</name>
    <name type="synonym">Thysanopoda norvegica</name>
    <dbReference type="NCBI Taxonomy" id="48144"/>
    <lineage>
        <taxon>Eukaryota</taxon>
        <taxon>Metazoa</taxon>
        <taxon>Ecdysozoa</taxon>
        <taxon>Arthropoda</taxon>
        <taxon>Crustacea</taxon>
        <taxon>Multicrustacea</taxon>
        <taxon>Malacostraca</taxon>
        <taxon>Eumalacostraca</taxon>
        <taxon>Eucarida</taxon>
        <taxon>Euphausiacea</taxon>
        <taxon>Euphausiidae</taxon>
        <taxon>Meganyctiphanes</taxon>
    </lineage>
</organism>
<keyword evidence="4 8" id="KW-0106">Calcium</keyword>
<evidence type="ECO:0000313" key="11">
    <source>
        <dbReference type="Proteomes" id="UP001497623"/>
    </source>
</evidence>
<dbReference type="GO" id="GO:0009653">
    <property type="term" value="P:anatomical structure morphogenesis"/>
    <property type="evidence" value="ECO:0007669"/>
    <property type="project" value="UniProtKB-ARBA"/>
</dbReference>
<dbReference type="GO" id="GO:0060429">
    <property type="term" value="P:epithelium development"/>
    <property type="evidence" value="ECO:0007669"/>
    <property type="project" value="UniProtKB-ARBA"/>
</dbReference>
<evidence type="ECO:0000256" key="3">
    <source>
        <dbReference type="ARBA" id="ARBA00022737"/>
    </source>
</evidence>
<keyword evidence="7" id="KW-0472">Membrane</keyword>
<reference evidence="10 11" key="1">
    <citation type="submission" date="2024-05" db="EMBL/GenBank/DDBJ databases">
        <authorList>
            <person name="Wallberg A."/>
        </authorList>
    </citation>
    <scope>NUCLEOTIDE SEQUENCE [LARGE SCALE GENOMIC DNA]</scope>
</reference>
<dbReference type="PANTHER" id="PTHR24025:SF23">
    <property type="entry name" value="NEURAL-CADHERIN"/>
    <property type="match status" value="1"/>
</dbReference>
<evidence type="ECO:0000256" key="2">
    <source>
        <dbReference type="ARBA" id="ARBA00022692"/>
    </source>
</evidence>
<feature type="domain" description="Cadherin" evidence="9">
    <location>
        <begin position="3"/>
        <end position="88"/>
    </location>
</feature>
<dbReference type="PROSITE" id="PS50268">
    <property type="entry name" value="CADHERIN_2"/>
    <property type="match status" value="1"/>
</dbReference>
<comment type="caution">
    <text evidence="10">The sequence shown here is derived from an EMBL/GenBank/DDBJ whole genome shotgun (WGS) entry which is preliminary data.</text>
</comment>
<dbReference type="GO" id="GO:0007156">
    <property type="term" value="P:homophilic cell adhesion via plasma membrane adhesion molecules"/>
    <property type="evidence" value="ECO:0007669"/>
    <property type="project" value="InterPro"/>
</dbReference>
<sequence length="106" mass="11595">MSIIHIIAKDSDSGINGQIEYDISGNVPLTFLINKITGVVTLEEPLDREKINEYNMSVIAYDMGVASRSQTSTLIITVGDVNDNPPVFSQKSYTALIQIHNHLGCS</sequence>
<dbReference type="PRINTS" id="PR00205">
    <property type="entry name" value="CADHERIN"/>
</dbReference>
<gene>
    <name evidence="10" type="ORF">MNOR_LOCUS32497</name>
</gene>
<comment type="subcellular location">
    <subcellularLocation>
        <location evidence="1">Membrane</location>
    </subcellularLocation>
</comment>
<keyword evidence="11" id="KW-1185">Reference proteome</keyword>
<evidence type="ECO:0000256" key="7">
    <source>
        <dbReference type="ARBA" id="ARBA00023136"/>
    </source>
</evidence>
<name>A0AAV2S569_MEGNR</name>
<evidence type="ECO:0000256" key="6">
    <source>
        <dbReference type="ARBA" id="ARBA00022989"/>
    </source>
</evidence>
<protein>
    <recommendedName>
        <fullName evidence="9">Cadherin domain-containing protein</fullName>
    </recommendedName>
</protein>
<feature type="non-terminal residue" evidence="10">
    <location>
        <position position="106"/>
    </location>
</feature>
<dbReference type="PANTHER" id="PTHR24025">
    <property type="entry name" value="DESMOGLEIN FAMILY MEMBER"/>
    <property type="match status" value="1"/>
</dbReference>
<dbReference type="Gene3D" id="2.60.40.60">
    <property type="entry name" value="Cadherins"/>
    <property type="match status" value="1"/>
</dbReference>
<dbReference type="InterPro" id="IPR002126">
    <property type="entry name" value="Cadherin-like_dom"/>
</dbReference>
<evidence type="ECO:0000313" key="10">
    <source>
        <dbReference type="EMBL" id="CAL4160516.1"/>
    </source>
</evidence>